<dbReference type="Pfam" id="PF13524">
    <property type="entry name" value="Glyco_trans_1_2"/>
    <property type="match status" value="1"/>
</dbReference>
<evidence type="ECO:0000313" key="15">
    <source>
        <dbReference type="EMBL" id="NJB99352.1"/>
    </source>
</evidence>
<dbReference type="InterPro" id="IPR044516">
    <property type="entry name" value="UXS-like"/>
</dbReference>
<dbReference type="CDD" id="cd05230">
    <property type="entry name" value="UGD_SDR_e"/>
    <property type="match status" value="1"/>
</dbReference>
<feature type="domain" description="Spore protein YkvP/CgeB glycosyl transferase-like" evidence="14">
    <location>
        <begin position="200"/>
        <end position="341"/>
    </location>
</feature>
<evidence type="ECO:0000256" key="3">
    <source>
        <dbReference type="ARBA" id="ARBA00022692"/>
    </source>
</evidence>
<dbReference type="PANTHER" id="PTHR43078">
    <property type="entry name" value="UDP-GLUCURONIC ACID DECARBOXYLASE-RELATED"/>
    <property type="match status" value="1"/>
</dbReference>
<evidence type="ECO:0000259" key="14">
    <source>
        <dbReference type="Pfam" id="PF13524"/>
    </source>
</evidence>
<dbReference type="SUPFAM" id="SSF53756">
    <property type="entry name" value="UDP-Glycosyltransferase/glycogen phosphorylase"/>
    <property type="match status" value="1"/>
</dbReference>
<keyword evidence="7" id="KW-0520">NAD</keyword>
<keyword evidence="16" id="KW-1185">Reference proteome</keyword>
<evidence type="ECO:0000256" key="9">
    <source>
        <dbReference type="ARBA" id="ARBA00023136"/>
    </source>
</evidence>
<feature type="domain" description="NAD-dependent epimerase/dehydratase" evidence="13">
    <location>
        <begin position="371"/>
        <end position="613"/>
    </location>
</feature>
<name>A0A7X5Y1H7_9SPHN</name>
<protein>
    <submittedName>
        <fullName evidence="15">Nucleoside-diphosphate-sugar epimerase/spore maturation protein CgeB</fullName>
    </submittedName>
</protein>
<dbReference type="GO" id="GO:0042732">
    <property type="term" value="P:D-xylose metabolic process"/>
    <property type="evidence" value="ECO:0007669"/>
    <property type="project" value="InterPro"/>
</dbReference>
<dbReference type="AlphaFoldDB" id="A0A7X5Y1H7"/>
<evidence type="ECO:0000256" key="8">
    <source>
        <dbReference type="ARBA" id="ARBA00023034"/>
    </source>
</evidence>
<keyword evidence="11" id="KW-0456">Lyase</keyword>
<organism evidence="15 16">
    <name type="scientific">Sphingomonas trueperi</name>
    <dbReference type="NCBI Taxonomy" id="53317"/>
    <lineage>
        <taxon>Bacteria</taxon>
        <taxon>Pseudomonadati</taxon>
        <taxon>Pseudomonadota</taxon>
        <taxon>Alphaproteobacteria</taxon>
        <taxon>Sphingomonadales</taxon>
        <taxon>Sphingomonadaceae</taxon>
        <taxon>Sphingomonas</taxon>
    </lineage>
</organism>
<dbReference type="Proteomes" id="UP000531251">
    <property type="component" value="Unassembled WGS sequence"/>
</dbReference>
<comment type="caution">
    <text evidence="15">The sequence shown here is derived from an EMBL/GenBank/DDBJ whole genome shotgun (WGS) entry which is preliminary data.</text>
</comment>
<comment type="cofactor">
    <cofactor evidence="1">
        <name>NAD(+)</name>
        <dbReference type="ChEBI" id="CHEBI:57540"/>
    </cofactor>
</comment>
<dbReference type="InterPro" id="IPR001509">
    <property type="entry name" value="Epimerase_deHydtase"/>
</dbReference>
<accession>A0A7X5Y1H7</accession>
<dbReference type="InterPro" id="IPR036291">
    <property type="entry name" value="NAD(P)-bd_dom_sf"/>
</dbReference>
<keyword evidence="5" id="KW-0735">Signal-anchor</keyword>
<sequence>MKLIVLGLSLGSSWGNGHATTFRALLRAFSARGHDILFLEREVPWYAGAHRDLVDPDFCRLEYYRTLADLDIWREAIANADAVIVGSYVPDGVEVGQFVQGTAKGVTAFYDIDTPVTLAKLARGAFEYLTPALVPGYDVYLSFTGGPTLDRIEREFGSPAARALYCSVDTDAYRPLDVPKRWHLTYLGTYSPDRQPTLEKLLLEPARRCPERRFAVAGPQYPDSIDWPANVERIEHLPPAEHPGFYSASRMTLNVTRADMIAAGWSPSVRLFEAAACGTPILSDRWEGIESLFVPGDEILLADTTEDAIAAFHRDAEAIGTAARRRLFEGHDAAHRAAELEAHLNETSARPHGTRRERNAPMTNDTEKSLILVAGGAGFIGSHLCAELLDRGEQVVCLDNLQTSNLSNLRGLEGRPGFEFVRGDIVDELPATILERAHRFKQIYNLACAASPPQYQVDPEHTMLTNVVGTDRLLRLASEAGARFLLTSTSEVYGDPEMHPQREDYRGWVSCTGPRACYDEGKRAAEALTYDFCRSGRAEVRVARIFNTYGPHMHFDDGRVVSNLIVQALSGKPLTLYGDGSQTRSFCYVSDLVRGLRLLMNSDITGMEPINLGNPHEITVEALAEAVAVFTGSNVAIAYHPLPTDDPRRRKPDIARARALLGWEPRVPLAEGLERTCTWFAQAMNVPLPQTTSLEVAAE</sequence>
<dbReference type="FunFam" id="3.40.50.720:FF:000065">
    <property type="entry name" value="UDP-glucuronic acid decarboxylase 1"/>
    <property type="match status" value="1"/>
</dbReference>
<dbReference type="Gene3D" id="3.40.50.720">
    <property type="entry name" value="NAD(P)-binding Rossmann-like Domain"/>
    <property type="match status" value="1"/>
</dbReference>
<dbReference type="GO" id="GO:0005737">
    <property type="term" value="C:cytoplasm"/>
    <property type="evidence" value="ECO:0007669"/>
    <property type="project" value="TreeGrafter"/>
</dbReference>
<evidence type="ECO:0000256" key="12">
    <source>
        <dbReference type="ARBA" id="ARBA00037859"/>
    </source>
</evidence>
<dbReference type="EMBL" id="JAATJB010000014">
    <property type="protein sequence ID" value="NJB99352.1"/>
    <property type="molecule type" value="Genomic_DNA"/>
</dbReference>
<dbReference type="UniPathway" id="UPA00796">
    <property type="reaction ID" value="UER00771"/>
</dbReference>
<evidence type="ECO:0000313" key="16">
    <source>
        <dbReference type="Proteomes" id="UP000531251"/>
    </source>
</evidence>
<evidence type="ECO:0000256" key="6">
    <source>
        <dbReference type="ARBA" id="ARBA00022989"/>
    </source>
</evidence>
<evidence type="ECO:0000259" key="13">
    <source>
        <dbReference type="Pfam" id="PF01370"/>
    </source>
</evidence>
<dbReference type="InterPro" id="IPR055259">
    <property type="entry name" value="YkvP/CgeB_Glyco_trans-like"/>
</dbReference>
<keyword evidence="3" id="KW-0812">Transmembrane</keyword>
<reference evidence="15 16" key="1">
    <citation type="submission" date="2020-03" db="EMBL/GenBank/DDBJ databases">
        <title>Genomic Encyclopedia of Type Strains, Phase IV (KMG-IV): sequencing the most valuable type-strain genomes for metagenomic binning, comparative biology and taxonomic classification.</title>
        <authorList>
            <person name="Goeker M."/>
        </authorList>
    </citation>
    <scope>NUCLEOTIDE SEQUENCE [LARGE SCALE GENOMIC DNA]</scope>
    <source>
        <strain evidence="15 16">DSM 7225</strain>
    </source>
</reference>
<proteinExistence type="predicted"/>
<keyword evidence="8" id="KW-0333">Golgi apparatus</keyword>
<evidence type="ECO:0000256" key="10">
    <source>
        <dbReference type="ARBA" id="ARBA00023180"/>
    </source>
</evidence>
<evidence type="ECO:0000256" key="2">
    <source>
        <dbReference type="ARBA" id="ARBA00004323"/>
    </source>
</evidence>
<keyword evidence="10" id="KW-0325">Glycoprotein</keyword>
<evidence type="ECO:0000256" key="4">
    <source>
        <dbReference type="ARBA" id="ARBA00022793"/>
    </source>
</evidence>
<keyword evidence="4" id="KW-0210">Decarboxylase</keyword>
<dbReference type="PANTHER" id="PTHR43078:SF6">
    <property type="entry name" value="UDP-GLUCURONIC ACID DECARBOXYLASE 1"/>
    <property type="match status" value="1"/>
</dbReference>
<gene>
    <name evidence="15" type="ORF">GGR89_003693</name>
</gene>
<evidence type="ECO:0000256" key="7">
    <source>
        <dbReference type="ARBA" id="ARBA00023027"/>
    </source>
</evidence>
<keyword evidence="9" id="KW-0472">Membrane</keyword>
<comment type="subcellular location">
    <subcellularLocation>
        <location evidence="2">Golgi apparatus membrane</location>
        <topology evidence="2">Single-pass type II membrane protein</topology>
    </subcellularLocation>
    <subcellularLocation>
        <location evidence="12">Golgi apparatus</location>
        <location evidence="12">Golgi stack membrane</location>
    </subcellularLocation>
</comment>
<evidence type="ECO:0000256" key="1">
    <source>
        <dbReference type="ARBA" id="ARBA00001911"/>
    </source>
</evidence>
<dbReference type="GO" id="GO:0070403">
    <property type="term" value="F:NAD+ binding"/>
    <property type="evidence" value="ECO:0007669"/>
    <property type="project" value="InterPro"/>
</dbReference>
<keyword evidence="6" id="KW-1133">Transmembrane helix</keyword>
<evidence type="ECO:0000256" key="11">
    <source>
        <dbReference type="ARBA" id="ARBA00023239"/>
    </source>
</evidence>
<dbReference type="Gene3D" id="3.40.50.2000">
    <property type="entry name" value="Glycogen Phosphorylase B"/>
    <property type="match status" value="1"/>
</dbReference>
<dbReference type="SUPFAM" id="SSF51735">
    <property type="entry name" value="NAD(P)-binding Rossmann-fold domains"/>
    <property type="match status" value="1"/>
</dbReference>
<dbReference type="GO" id="GO:0033320">
    <property type="term" value="P:UDP-D-xylose biosynthetic process"/>
    <property type="evidence" value="ECO:0007669"/>
    <property type="project" value="UniProtKB-UniPathway"/>
</dbReference>
<dbReference type="Pfam" id="PF01370">
    <property type="entry name" value="Epimerase"/>
    <property type="match status" value="1"/>
</dbReference>
<evidence type="ECO:0000256" key="5">
    <source>
        <dbReference type="ARBA" id="ARBA00022968"/>
    </source>
</evidence>
<dbReference type="GO" id="GO:0048040">
    <property type="term" value="F:UDP-glucuronate decarboxylase activity"/>
    <property type="evidence" value="ECO:0007669"/>
    <property type="project" value="TreeGrafter"/>
</dbReference>